<name>A0AAD8P0F9_TARER</name>
<comment type="caution">
    <text evidence="13">The sequence shown here is derived from an EMBL/GenBank/DDBJ whole genome shotgun (WGS) entry which is preliminary data.</text>
</comment>
<dbReference type="PANTHER" id="PTHR10468">
    <property type="entry name" value="PROTEIN O-LINKED-MANNOSE BETA-1,2-N-ACETYLGLUCOSAMINYLTRANSFERASE 1/ALPHA-1,3-MANNOSYL-GLYCOPROTEIN 2-BETA-N-ACETYLGLUCOSAMINYLTRANSFERASE"/>
    <property type="match status" value="1"/>
</dbReference>
<keyword evidence="10" id="KW-0472">Membrane</keyword>
<dbReference type="GO" id="GO:0030145">
    <property type="term" value="F:manganese ion binding"/>
    <property type="evidence" value="ECO:0007669"/>
    <property type="project" value="UniProtKB-UniRule"/>
</dbReference>
<evidence type="ECO:0000313" key="13">
    <source>
        <dbReference type="EMBL" id="KAK1427474.1"/>
    </source>
</evidence>
<evidence type="ECO:0000256" key="5">
    <source>
        <dbReference type="ARBA" id="ARBA00022692"/>
    </source>
</evidence>
<dbReference type="EC" id="2.4.1.101" evidence="12"/>
<dbReference type="AlphaFoldDB" id="A0AAD8P0F9"/>
<evidence type="ECO:0000256" key="9">
    <source>
        <dbReference type="ARBA" id="ARBA00023034"/>
    </source>
</evidence>
<evidence type="ECO:0000256" key="12">
    <source>
        <dbReference type="RuleBase" id="RU368119"/>
    </source>
</evidence>
<comment type="catalytic activity">
    <reaction evidence="12">
        <text>N(4)-(alpha-D-Man-(1-&gt;3)-[alpha-D-Man-(1-&gt;3)-[alpha-D-Man-(1-&gt;6)]-alpha-D-Man-(1-&gt;6)]-beta-D-Man-(1-&gt;4)-beta-D-GlcNAc-(1-&gt;4)-beta-D-GlcNAc)-L-asparaginyl-[protein] (N-glucan mannose isomer 5A1,2) + UDP-N-acetyl-alpha-D-glucosamine = N(4)-{beta-D-GlcNAc-(1-&gt;2)-alpha-D-Man-(1-&gt;3)-[alpha-D-Man-(1-&gt;3)-[alpha-D-Man-(1-&gt;6)]-alpha-D-Man-(1-&gt;6)]-beta-D-Man-(1-&gt;4)-beta-D-GlcNAc-(1-&gt;4)-beta-D-GlcNAc}-L-asparaginyl-[protein] + UDP + H(+)</text>
        <dbReference type="Rhea" id="RHEA:11456"/>
        <dbReference type="Rhea" id="RHEA-COMP:14367"/>
        <dbReference type="Rhea" id="RHEA-COMP:14368"/>
        <dbReference type="ChEBI" id="CHEBI:15378"/>
        <dbReference type="ChEBI" id="CHEBI:57705"/>
        <dbReference type="ChEBI" id="CHEBI:58223"/>
        <dbReference type="ChEBI" id="CHEBI:59087"/>
        <dbReference type="ChEBI" id="CHEBI:60625"/>
        <dbReference type="EC" id="2.4.1.101"/>
    </reaction>
</comment>
<dbReference type="InterPro" id="IPR004139">
    <property type="entry name" value="Glyco_trans_13"/>
</dbReference>
<dbReference type="GO" id="GO:0000139">
    <property type="term" value="C:Golgi membrane"/>
    <property type="evidence" value="ECO:0007669"/>
    <property type="project" value="UniProtKB-SubCell"/>
</dbReference>
<evidence type="ECO:0000313" key="14">
    <source>
        <dbReference type="Proteomes" id="UP001229421"/>
    </source>
</evidence>
<evidence type="ECO:0000256" key="6">
    <source>
        <dbReference type="ARBA" id="ARBA00022723"/>
    </source>
</evidence>
<comment type="cofactor">
    <cofactor evidence="12">
        <name>Mn(2+)</name>
        <dbReference type="ChEBI" id="CHEBI:29035"/>
    </cofactor>
    <text evidence="12">The cofactor is mostly bound to the substrate.</text>
</comment>
<evidence type="ECO:0000256" key="1">
    <source>
        <dbReference type="ARBA" id="ARBA00004323"/>
    </source>
</evidence>
<proteinExistence type="inferred from homology"/>
<keyword evidence="5" id="KW-0812">Transmembrane</keyword>
<dbReference type="InterPro" id="IPR052261">
    <property type="entry name" value="Glycosyltransferase_13"/>
</dbReference>
<dbReference type="GO" id="GO:0003827">
    <property type="term" value="F:alpha-1,3-mannosylglycoprotein 2-beta-N-acetylglucosaminyltransferase activity"/>
    <property type="evidence" value="ECO:0007669"/>
    <property type="project" value="UniProtKB-UniRule"/>
</dbReference>
<dbReference type="Pfam" id="PF03071">
    <property type="entry name" value="GNT-I"/>
    <property type="match status" value="2"/>
</dbReference>
<comment type="function">
    <text evidence="12">Initiates complex N-linked carbohydrate formation. Essential for the conversion of high-mannose to hybrid and complex N-glycans.</text>
</comment>
<keyword evidence="6 12" id="KW-0479">Metal-binding</keyword>
<keyword evidence="7 12" id="KW-0735">Signal-anchor</keyword>
<evidence type="ECO:0000256" key="7">
    <source>
        <dbReference type="ARBA" id="ARBA00022968"/>
    </source>
</evidence>
<dbReference type="PANTHER" id="PTHR10468:SF0">
    <property type="entry name" value="ALPHA-1,3-MANNOSYL-GLYCOPROTEIN 2-BETA-N-ACETYLGLUCOSAMINYLTRANSFERASE"/>
    <property type="match status" value="1"/>
</dbReference>
<evidence type="ECO:0000256" key="3">
    <source>
        <dbReference type="ARBA" id="ARBA00022676"/>
    </source>
</evidence>
<keyword evidence="14" id="KW-1185">Reference proteome</keyword>
<dbReference type="EMBL" id="JAUHHV010000004">
    <property type="protein sequence ID" value="KAK1427474.1"/>
    <property type="molecule type" value="Genomic_DNA"/>
</dbReference>
<evidence type="ECO:0000256" key="4">
    <source>
        <dbReference type="ARBA" id="ARBA00022679"/>
    </source>
</evidence>
<evidence type="ECO:0000256" key="10">
    <source>
        <dbReference type="ARBA" id="ARBA00023136"/>
    </source>
</evidence>
<sequence>MQEKVKRQEQKCEQLRAVVQDLETDYEPVKTERPEKLIAYYNLYGIKNVDSSYSFDADDMEIAPEFFDYFDAGASLLDKDKSYAMSGIILVRIFRDKKITYWDDWFRLKENHKGQQFIRPELCSTYYFEEHVGPLEWGLVIGEEKKATMDKTELLLHQKERLLRKEVDGAEIRGSWRS</sequence>
<gene>
    <name evidence="13" type="ORF">QVD17_16160</name>
</gene>
<comment type="subcellular location">
    <subcellularLocation>
        <location evidence="1 12">Golgi apparatus membrane</location>
        <topology evidence="1 12">Single-pass type II membrane protein</topology>
    </subcellularLocation>
</comment>
<comment type="pathway">
    <text evidence="2 12">Protein modification; protein glycosylation.</text>
</comment>
<organism evidence="13 14">
    <name type="scientific">Tagetes erecta</name>
    <name type="common">African marigold</name>
    <dbReference type="NCBI Taxonomy" id="13708"/>
    <lineage>
        <taxon>Eukaryota</taxon>
        <taxon>Viridiplantae</taxon>
        <taxon>Streptophyta</taxon>
        <taxon>Embryophyta</taxon>
        <taxon>Tracheophyta</taxon>
        <taxon>Spermatophyta</taxon>
        <taxon>Magnoliopsida</taxon>
        <taxon>eudicotyledons</taxon>
        <taxon>Gunneridae</taxon>
        <taxon>Pentapetalae</taxon>
        <taxon>asterids</taxon>
        <taxon>campanulids</taxon>
        <taxon>Asterales</taxon>
        <taxon>Asteraceae</taxon>
        <taxon>Asteroideae</taxon>
        <taxon>Heliantheae alliance</taxon>
        <taxon>Tageteae</taxon>
        <taxon>Tagetes</taxon>
    </lineage>
</organism>
<keyword evidence="9 12" id="KW-0333">Golgi apparatus</keyword>
<keyword evidence="11 12" id="KW-0464">Manganese</keyword>
<evidence type="ECO:0000256" key="8">
    <source>
        <dbReference type="ARBA" id="ARBA00022989"/>
    </source>
</evidence>
<keyword evidence="8" id="KW-1133">Transmembrane helix</keyword>
<keyword evidence="4" id="KW-0808">Transferase</keyword>
<accession>A0AAD8P0F9</accession>
<protein>
    <recommendedName>
        <fullName evidence="12">Alpha-1,3-mannosyl-glycoprotein 2-beta-N-acetylglucosaminyltransferase</fullName>
        <shortName evidence="12">GNT-I</shortName>
        <shortName evidence="12">GlcNAc-T I</shortName>
        <ecNumber evidence="12">2.4.1.101</ecNumber>
    </recommendedName>
    <alternativeName>
        <fullName evidence="12">N-glycosyl-oligosaccharide-glycoprotein N-acetylglucosaminyltransferase I</fullName>
    </alternativeName>
</protein>
<dbReference type="Proteomes" id="UP001229421">
    <property type="component" value="Unassembled WGS sequence"/>
</dbReference>
<reference evidence="13" key="1">
    <citation type="journal article" date="2023" name="bioRxiv">
        <title>Improved chromosome-level genome assembly for marigold (Tagetes erecta).</title>
        <authorList>
            <person name="Jiang F."/>
            <person name="Yuan L."/>
            <person name="Wang S."/>
            <person name="Wang H."/>
            <person name="Xu D."/>
            <person name="Wang A."/>
            <person name="Fan W."/>
        </authorList>
    </citation>
    <scope>NUCLEOTIDE SEQUENCE</scope>
    <source>
        <strain evidence="13">WSJ</strain>
        <tissue evidence="13">Leaf</tissue>
    </source>
</reference>
<keyword evidence="3 12" id="KW-0328">Glycosyltransferase</keyword>
<evidence type="ECO:0000256" key="11">
    <source>
        <dbReference type="ARBA" id="ARBA00023211"/>
    </source>
</evidence>
<comment type="similarity">
    <text evidence="12">Belongs to the glycosyltransferase 13 family.</text>
</comment>
<evidence type="ECO:0000256" key="2">
    <source>
        <dbReference type="ARBA" id="ARBA00004922"/>
    </source>
</evidence>